<dbReference type="Proteomes" id="UP000316213">
    <property type="component" value="Unassembled WGS sequence"/>
</dbReference>
<proteinExistence type="predicted"/>
<feature type="transmembrane region" description="Helical" evidence="1">
    <location>
        <begin position="21"/>
        <end position="39"/>
    </location>
</feature>
<sequence>MTSSTTHCSSIRRSGLSLIETVACVAIVASMATSIVGLMQNSARVAASARMTSGAVAQGRQSLRELADRFQTWDQIGGITSINGRTIQSGARVYQFVKQSSQTGVGSDLILRDDLGNETTCVLGSFVDIQLNPIPGNTSPSGVEIRLRLKRTDDEAASLRPDDREADLKTAVCFPPQMRAQP</sequence>
<dbReference type="AlphaFoldDB" id="A0A5C5ZZ17"/>
<keyword evidence="1" id="KW-0812">Transmembrane</keyword>
<keyword evidence="3" id="KW-1185">Reference proteome</keyword>
<dbReference type="EMBL" id="SJPM01000012">
    <property type="protein sequence ID" value="TWT92277.1"/>
    <property type="molecule type" value="Genomic_DNA"/>
</dbReference>
<comment type="caution">
    <text evidence="2">The sequence shown here is derived from an EMBL/GenBank/DDBJ whole genome shotgun (WGS) entry which is preliminary data.</text>
</comment>
<protein>
    <recommendedName>
        <fullName evidence="4">Prepilin-type N-terminal cleavage/methylation domain-containing protein</fullName>
    </recommendedName>
</protein>
<evidence type="ECO:0000256" key="1">
    <source>
        <dbReference type="SAM" id="Phobius"/>
    </source>
</evidence>
<evidence type="ECO:0000313" key="3">
    <source>
        <dbReference type="Proteomes" id="UP000316213"/>
    </source>
</evidence>
<keyword evidence="1" id="KW-1133">Transmembrane helix</keyword>
<keyword evidence="1" id="KW-0472">Membrane</keyword>
<evidence type="ECO:0000313" key="2">
    <source>
        <dbReference type="EMBL" id="TWT92277.1"/>
    </source>
</evidence>
<reference evidence="2 3" key="1">
    <citation type="submission" date="2019-02" db="EMBL/GenBank/DDBJ databases">
        <title>Deep-cultivation of Planctomycetes and their phenomic and genomic characterization uncovers novel biology.</title>
        <authorList>
            <person name="Wiegand S."/>
            <person name="Jogler M."/>
            <person name="Boedeker C."/>
            <person name="Pinto D."/>
            <person name="Vollmers J."/>
            <person name="Rivas-Marin E."/>
            <person name="Kohn T."/>
            <person name="Peeters S.H."/>
            <person name="Heuer A."/>
            <person name="Rast P."/>
            <person name="Oberbeckmann S."/>
            <person name="Bunk B."/>
            <person name="Jeske O."/>
            <person name="Meyerdierks A."/>
            <person name="Storesund J.E."/>
            <person name="Kallscheuer N."/>
            <person name="Luecker S."/>
            <person name="Lage O.M."/>
            <person name="Pohl T."/>
            <person name="Merkel B.J."/>
            <person name="Hornburger P."/>
            <person name="Mueller R.-W."/>
            <person name="Bruemmer F."/>
            <person name="Labrenz M."/>
            <person name="Spormann A.M."/>
            <person name="Op Den Camp H."/>
            <person name="Overmann J."/>
            <person name="Amann R."/>
            <person name="Jetten M.S.M."/>
            <person name="Mascher T."/>
            <person name="Medema M.H."/>
            <person name="Devos D.P."/>
            <person name="Kaster A.-K."/>
            <person name="Ovreas L."/>
            <person name="Rohde M."/>
            <person name="Galperin M.Y."/>
            <person name="Jogler C."/>
        </authorList>
    </citation>
    <scope>NUCLEOTIDE SEQUENCE [LARGE SCALE GENOMIC DNA]</scope>
    <source>
        <strain evidence="2 3">Pla100</strain>
    </source>
</reference>
<gene>
    <name evidence="2" type="ORF">Pla100_48150</name>
</gene>
<accession>A0A5C5ZZ17</accession>
<evidence type="ECO:0008006" key="4">
    <source>
        <dbReference type="Google" id="ProtNLM"/>
    </source>
</evidence>
<name>A0A5C5ZZ17_9BACT</name>
<organism evidence="2 3">
    <name type="scientific">Neorhodopirellula pilleata</name>
    <dbReference type="NCBI Taxonomy" id="2714738"/>
    <lineage>
        <taxon>Bacteria</taxon>
        <taxon>Pseudomonadati</taxon>
        <taxon>Planctomycetota</taxon>
        <taxon>Planctomycetia</taxon>
        <taxon>Pirellulales</taxon>
        <taxon>Pirellulaceae</taxon>
        <taxon>Neorhodopirellula</taxon>
    </lineage>
</organism>
<dbReference type="RefSeq" id="WP_231603425.1">
    <property type="nucleotide sequence ID" value="NZ_SJPM01000012.1"/>
</dbReference>